<dbReference type="AlphaFoldDB" id="A0A2K0WAL7"/>
<dbReference type="EMBL" id="MTQA01000092">
    <property type="protein sequence ID" value="PNP79281.1"/>
    <property type="molecule type" value="Genomic_DNA"/>
</dbReference>
<reference evidence="1 2" key="1">
    <citation type="submission" date="2017-06" db="EMBL/GenBank/DDBJ databases">
        <title>Genome of Fusarium nygamai isolate CS10214.</title>
        <authorList>
            <person name="Gardiner D.M."/>
            <person name="Obanor F."/>
            <person name="Kazan K."/>
        </authorList>
    </citation>
    <scope>NUCLEOTIDE SEQUENCE [LARGE SCALE GENOMIC DNA]</scope>
    <source>
        <strain evidence="1 2">CS10214</strain>
    </source>
</reference>
<evidence type="ECO:0000313" key="2">
    <source>
        <dbReference type="Proteomes" id="UP000236664"/>
    </source>
</evidence>
<keyword evidence="2" id="KW-1185">Reference proteome</keyword>
<dbReference type="OrthoDB" id="5105365at2759"/>
<protein>
    <submittedName>
        <fullName evidence="1">Uncharacterized protein</fullName>
    </submittedName>
</protein>
<dbReference type="Proteomes" id="UP000236664">
    <property type="component" value="Unassembled WGS sequence"/>
</dbReference>
<proteinExistence type="predicted"/>
<comment type="caution">
    <text evidence="1">The sequence shown here is derived from an EMBL/GenBank/DDBJ whole genome shotgun (WGS) entry which is preliminary data.</text>
</comment>
<name>A0A2K0WAL7_GIBNY</name>
<evidence type="ECO:0000313" key="1">
    <source>
        <dbReference type="EMBL" id="PNP79281.1"/>
    </source>
</evidence>
<organism evidence="1 2">
    <name type="scientific">Gibberella nygamai</name>
    <name type="common">Bean root rot disease fungus</name>
    <name type="synonym">Fusarium nygamai</name>
    <dbReference type="NCBI Taxonomy" id="42673"/>
    <lineage>
        <taxon>Eukaryota</taxon>
        <taxon>Fungi</taxon>
        <taxon>Dikarya</taxon>
        <taxon>Ascomycota</taxon>
        <taxon>Pezizomycotina</taxon>
        <taxon>Sordariomycetes</taxon>
        <taxon>Hypocreomycetidae</taxon>
        <taxon>Hypocreales</taxon>
        <taxon>Nectriaceae</taxon>
        <taxon>Fusarium</taxon>
        <taxon>Fusarium fujikuroi species complex</taxon>
    </lineage>
</organism>
<accession>A0A2K0WAL7</accession>
<gene>
    <name evidence="1" type="ORF">FNYG_07357</name>
</gene>
<sequence length="126" mass="13113">MPASRTSSKRYGAEDLLRQVVTQLGDISTQLGTMNGHLGTLETTVGQHGQHLASIDRSLSSLSVPSANSTALPSFTDKLKTSSTINLSARAFNAAACEPGSALTPLVNPVTGDAIPGFPRTYGEVQ</sequence>